<evidence type="ECO:0000259" key="7">
    <source>
        <dbReference type="Pfam" id="PF21982"/>
    </source>
</evidence>
<feature type="domain" description="RecX first three-helical" evidence="7">
    <location>
        <begin position="61"/>
        <end position="100"/>
    </location>
</feature>
<comment type="subcellular location">
    <subcellularLocation>
        <location evidence="1 5">Cytoplasm</location>
    </subcellularLocation>
</comment>
<dbReference type="Gene3D" id="1.10.10.10">
    <property type="entry name" value="Winged helix-like DNA-binding domain superfamily/Winged helix DNA-binding domain"/>
    <property type="match status" value="2"/>
</dbReference>
<dbReference type="PANTHER" id="PTHR33602">
    <property type="entry name" value="REGULATORY PROTEIN RECX FAMILY PROTEIN"/>
    <property type="match status" value="1"/>
</dbReference>
<feature type="domain" description="RecX third three-helical" evidence="6">
    <location>
        <begin position="154"/>
        <end position="199"/>
    </location>
</feature>
<dbReference type="KEGG" id="rsd:TGRD_420"/>
<comment type="similarity">
    <text evidence="2 5">Belongs to the RecX family.</text>
</comment>
<dbReference type="InterPro" id="IPR036388">
    <property type="entry name" value="WH-like_DNA-bd_sf"/>
</dbReference>
<dbReference type="PANTHER" id="PTHR33602:SF1">
    <property type="entry name" value="REGULATORY PROTEIN RECX FAMILY PROTEIN"/>
    <property type="match status" value="1"/>
</dbReference>
<dbReference type="Pfam" id="PF21981">
    <property type="entry name" value="RecX_HTH3"/>
    <property type="match status" value="1"/>
</dbReference>
<evidence type="ECO:0000256" key="2">
    <source>
        <dbReference type="ARBA" id="ARBA00009695"/>
    </source>
</evidence>
<dbReference type="GO" id="GO:0006282">
    <property type="term" value="P:regulation of DNA repair"/>
    <property type="evidence" value="ECO:0007669"/>
    <property type="project" value="UniProtKB-UniRule"/>
</dbReference>
<dbReference type="STRING" id="471821.TGRD_424"/>
<evidence type="ECO:0000259" key="6">
    <source>
        <dbReference type="Pfam" id="PF21981"/>
    </source>
</evidence>
<dbReference type="GO" id="GO:0005737">
    <property type="term" value="C:cytoplasm"/>
    <property type="evidence" value="ECO:0007669"/>
    <property type="project" value="UniProtKB-SubCell"/>
</dbReference>
<sequence length="207" mass="23599">MNIEKIEKIKSKKDMFKVFLENGKSLAVFADSIVKFGIKTGCDISENEFKELAYYDKSVGAVSYALALVSKRSYSSKNLQVKLIQKGCEPETAAKAVKKLEELNYVNDKKFAKVYAAYLSQKGEGEFVIKAELEKQGIEKSLINDILETIKADIEPYEQIIKILKTKFKKFSGKDKNEIRRTASFFLRRGFSSQDIVKAFRLCSRSR</sequence>
<dbReference type="InterPro" id="IPR003783">
    <property type="entry name" value="Regulatory_RecX"/>
</dbReference>
<proteinExistence type="inferred from homology"/>
<evidence type="ECO:0000256" key="3">
    <source>
        <dbReference type="ARBA" id="ARBA00018111"/>
    </source>
</evidence>
<evidence type="ECO:0000313" key="8">
    <source>
        <dbReference type="EMBL" id="BAG13907.1"/>
    </source>
</evidence>
<evidence type="ECO:0000313" key="9">
    <source>
        <dbReference type="Proteomes" id="UP000001691"/>
    </source>
</evidence>
<dbReference type="Pfam" id="PF21982">
    <property type="entry name" value="RecX_HTH1"/>
    <property type="match status" value="1"/>
</dbReference>
<evidence type="ECO:0000256" key="4">
    <source>
        <dbReference type="ARBA" id="ARBA00022490"/>
    </source>
</evidence>
<evidence type="ECO:0000256" key="5">
    <source>
        <dbReference type="HAMAP-Rule" id="MF_01114"/>
    </source>
</evidence>
<accession>B1H075</accession>
<dbReference type="EMBL" id="AP009510">
    <property type="protein sequence ID" value="BAG13907.1"/>
    <property type="molecule type" value="Genomic_DNA"/>
</dbReference>
<gene>
    <name evidence="5" type="primary">recX</name>
    <name evidence="8" type="ordered locus">TGRD_420</name>
</gene>
<dbReference type="RefSeq" id="WP_015423433.1">
    <property type="nucleotide sequence ID" value="NC_020419.1"/>
</dbReference>
<keyword evidence="4 5" id="KW-0963">Cytoplasm</keyword>
<keyword evidence="9" id="KW-1185">Reference proteome</keyword>
<dbReference type="HAMAP" id="MF_01114">
    <property type="entry name" value="RecX"/>
    <property type="match status" value="1"/>
</dbReference>
<protein>
    <recommendedName>
        <fullName evidence="3 5">Regulatory protein RecX</fullName>
    </recommendedName>
</protein>
<dbReference type="InterPro" id="IPR053926">
    <property type="entry name" value="RecX_HTH_1st"/>
</dbReference>
<name>B1H075_ENDTX</name>
<organism evidence="8 9">
    <name type="scientific">Endomicrobium trichonymphae</name>
    <dbReference type="NCBI Taxonomy" id="1408204"/>
    <lineage>
        <taxon>Bacteria</taxon>
        <taxon>Pseudomonadati</taxon>
        <taxon>Elusimicrobiota</taxon>
        <taxon>Endomicrobiia</taxon>
        <taxon>Endomicrobiales</taxon>
        <taxon>Endomicrobiaceae</taxon>
        <taxon>Candidatus Endomicrobiellum</taxon>
    </lineage>
</organism>
<dbReference type="Proteomes" id="UP000001691">
    <property type="component" value="Chromosome"/>
</dbReference>
<reference evidence="9" key="1">
    <citation type="journal article" date="2008" name="Proc. Natl. Acad. Sci. U.S.A.">
        <title>Complete genome of the uncultured termite group 1 bacteria in a single host protist cell.</title>
        <authorList>
            <person name="Hongoh Y."/>
            <person name="Sharma V.K."/>
            <person name="Prakash T."/>
            <person name="Noda S."/>
            <person name="Taylor T.D."/>
            <person name="Kudo T."/>
            <person name="Sakaki Y."/>
            <person name="Toyoda A."/>
            <person name="Hattori M."/>
            <person name="Ohkuma M."/>
        </authorList>
    </citation>
    <scope>NUCLEOTIDE SEQUENCE [LARGE SCALE GENOMIC DNA]</scope>
    <source>
        <strain evidence="9">Rs-D17 genomovar Ri2008</strain>
    </source>
</reference>
<dbReference type="HOGENOM" id="CLU_066607_4_1_0"/>
<evidence type="ECO:0000256" key="1">
    <source>
        <dbReference type="ARBA" id="ARBA00004496"/>
    </source>
</evidence>
<dbReference type="InterPro" id="IPR053925">
    <property type="entry name" value="RecX_HTH_3rd"/>
</dbReference>
<dbReference type="AlphaFoldDB" id="B1H075"/>
<comment type="function">
    <text evidence="5">Modulates RecA activity.</text>
</comment>